<accession>A0A382R9I4</accession>
<evidence type="ECO:0000256" key="1">
    <source>
        <dbReference type="SAM" id="MobiDB-lite"/>
    </source>
</evidence>
<feature type="non-terminal residue" evidence="2">
    <location>
        <position position="1"/>
    </location>
</feature>
<reference evidence="2" key="1">
    <citation type="submission" date="2018-05" db="EMBL/GenBank/DDBJ databases">
        <authorList>
            <person name="Lanie J.A."/>
            <person name="Ng W.-L."/>
            <person name="Kazmierczak K.M."/>
            <person name="Andrzejewski T.M."/>
            <person name="Davidsen T.M."/>
            <person name="Wayne K.J."/>
            <person name="Tettelin H."/>
            <person name="Glass J.I."/>
            <person name="Rusch D."/>
            <person name="Podicherti R."/>
            <person name="Tsui H.-C.T."/>
            <person name="Winkler M.E."/>
        </authorList>
    </citation>
    <scope>NUCLEOTIDE SEQUENCE</scope>
</reference>
<gene>
    <name evidence="2" type="ORF">METZ01_LOCUS346532</name>
</gene>
<organism evidence="2">
    <name type="scientific">marine metagenome</name>
    <dbReference type="NCBI Taxonomy" id="408172"/>
    <lineage>
        <taxon>unclassified sequences</taxon>
        <taxon>metagenomes</taxon>
        <taxon>ecological metagenomes</taxon>
    </lineage>
</organism>
<proteinExistence type="predicted"/>
<feature type="region of interest" description="Disordered" evidence="1">
    <location>
        <begin position="1"/>
        <end position="30"/>
    </location>
</feature>
<feature type="non-terminal residue" evidence="2">
    <location>
        <position position="228"/>
    </location>
</feature>
<evidence type="ECO:0000313" key="2">
    <source>
        <dbReference type="EMBL" id="SVC93678.1"/>
    </source>
</evidence>
<protein>
    <submittedName>
        <fullName evidence="2">Uncharacterized protein</fullName>
    </submittedName>
</protein>
<dbReference type="EMBL" id="UINC01119675">
    <property type="protein sequence ID" value="SVC93678.1"/>
    <property type="molecule type" value="Genomic_DNA"/>
</dbReference>
<name>A0A382R9I4_9ZZZZ</name>
<sequence length="228" mass="25395">MGKVKKKVVKEEDKAQAKAANGEAKKVKKKPFSGVEVYSKPGLMQPLFAGFREMEVAGDIVRPRMLTESVEHGRGRGIIRNFTFRKFKDQPKAVFFMSWPTGVAGGSFEPTDRLLKPGEPITLSYAVEVDGADKPIYFVGKAYFLRKSYYVADNPANPGKPWTGPRVEAKEKLTKDVFVRGEDIIEIRVDSVTSMPNGPGRLPRDILERYLSKAKLYVIPGGGGWAQR</sequence>
<dbReference type="AlphaFoldDB" id="A0A382R9I4"/>